<dbReference type="GO" id="GO:0006357">
    <property type="term" value="P:regulation of transcription by RNA polymerase II"/>
    <property type="evidence" value="ECO:0007669"/>
    <property type="project" value="InterPro"/>
</dbReference>
<keyword evidence="12" id="KW-1185">Reference proteome</keyword>
<dbReference type="Pfam" id="PF21797">
    <property type="entry name" value="CycT2-like_C"/>
    <property type="match status" value="1"/>
</dbReference>
<dbReference type="InterPro" id="IPR013763">
    <property type="entry name" value="Cyclin-like_dom"/>
</dbReference>
<comment type="similarity">
    <text evidence="1">Belongs to the cyclin family. Cyclin L subfamily.</text>
</comment>
<feature type="region of interest" description="Disordered" evidence="9">
    <location>
        <begin position="259"/>
        <end position="300"/>
    </location>
</feature>
<evidence type="ECO:0000256" key="2">
    <source>
        <dbReference type="ARBA" id="ARBA00011177"/>
    </source>
</evidence>
<feature type="compositionally biased region" description="Polar residues" evidence="9">
    <location>
        <begin position="259"/>
        <end position="271"/>
    </location>
</feature>
<dbReference type="SUPFAM" id="SSF47954">
    <property type="entry name" value="Cyclin-like"/>
    <property type="match status" value="2"/>
</dbReference>
<feature type="region of interest" description="Disordered" evidence="9">
    <location>
        <begin position="313"/>
        <end position="446"/>
    </location>
</feature>
<evidence type="ECO:0000256" key="4">
    <source>
        <dbReference type="ARBA" id="ARBA00023127"/>
    </source>
</evidence>
<proteinExistence type="inferred from homology"/>
<dbReference type="EMBL" id="CM017321">
    <property type="protein sequence ID" value="KAE7998242.1"/>
    <property type="molecule type" value="Genomic_DNA"/>
</dbReference>
<dbReference type="PIRSF" id="PIRSF036580">
    <property type="entry name" value="Cyclin_L"/>
    <property type="match status" value="1"/>
</dbReference>
<keyword evidence="3" id="KW-0132">Cell division</keyword>
<dbReference type="PANTHER" id="PTHR10026">
    <property type="entry name" value="CYCLIN"/>
    <property type="match status" value="1"/>
</dbReference>
<dbReference type="OrthoDB" id="10264655at2759"/>
<feature type="domain" description="Cyclin-like" evidence="10">
    <location>
        <begin position="156"/>
        <end position="238"/>
    </location>
</feature>
<dbReference type="FunFam" id="1.10.472.10:FF:000068">
    <property type="entry name" value="Cyclin-L1-1 isoform A"/>
    <property type="match status" value="1"/>
</dbReference>
<dbReference type="AlphaFoldDB" id="A0A5N6QFZ6"/>
<evidence type="ECO:0000256" key="1">
    <source>
        <dbReference type="ARBA" id="ARBA00010589"/>
    </source>
</evidence>
<keyword evidence="4 8" id="KW-0195">Cyclin</keyword>
<evidence type="ECO:0000256" key="8">
    <source>
        <dbReference type="RuleBase" id="RU000383"/>
    </source>
</evidence>
<evidence type="ECO:0000256" key="3">
    <source>
        <dbReference type="ARBA" id="ARBA00022618"/>
    </source>
</evidence>
<sequence>MIYTAIDNFYLTDEQLQNSPSRKDGIDEATEITLRIYGCDLIQESGILLRLPQAVMATGQVLFHRFYCKKSFARFNVKKVAAGCVWLASKLEESPRKARQVLIVFHRMECRRESLPVVYLEIGSQKYHDLKTDLSRTERHILKEMGFICHVEHPHKFISNYLATLETPPELRQEAWNLANDSLRTTLCVRFKSEVVACGVVYAAARRFQVPLPENPPWWKAFDADKSGIDEVCRVLAHLYSLSKAQYIPVCKDGDSFTFSSQSKDSQSQPVSKELPQASPTANTELASAAVNPESSGSKDALVRVAIDKLKETKKSDDEPKNTSLDGQAREESIQKSNPEHRTEASRERNKEREKERERERDREREDRSKARDHDRGRDSDRERDREEAERDRDKVRDRNHRSKDRGKDIGGHLGKSRHHSSRDRDYRSSSYSSREKDRHRHHSYA</sequence>
<evidence type="ECO:0000256" key="9">
    <source>
        <dbReference type="SAM" id="MobiDB-lite"/>
    </source>
</evidence>
<dbReference type="Proteomes" id="UP000327013">
    <property type="component" value="Chromosome 1"/>
</dbReference>
<protein>
    <recommendedName>
        <fullName evidence="7">Cyclin-L1-1</fullName>
    </recommendedName>
    <alternativeName>
        <fullName evidence="6">B-like cyclin</fullName>
    </alternativeName>
</protein>
<dbReference type="InterPro" id="IPR043198">
    <property type="entry name" value="Cyclin/Ssn8"/>
</dbReference>
<feature type="compositionally biased region" description="Basic and acidic residues" evidence="9">
    <location>
        <begin position="328"/>
        <end position="397"/>
    </location>
</feature>
<dbReference type="InterPro" id="IPR006671">
    <property type="entry name" value="Cyclin_N"/>
</dbReference>
<name>A0A5N6QFZ6_9ROSI</name>
<dbReference type="Gene3D" id="1.10.472.10">
    <property type="entry name" value="Cyclin-like"/>
    <property type="match status" value="2"/>
</dbReference>
<dbReference type="Pfam" id="PF00134">
    <property type="entry name" value="Cyclin_N"/>
    <property type="match status" value="1"/>
</dbReference>
<gene>
    <name evidence="11" type="ORF">FH972_002807</name>
</gene>
<comment type="subunit">
    <text evidence="2">Interacts with the CDC2 protein kinase to form a serine/threonine kinase holoenzyme complex also known as maturation promoting factor (MPF). The cyclin subunit imparts substrate specificity to the complex.</text>
</comment>
<feature type="domain" description="Cyclin-like" evidence="10">
    <location>
        <begin position="40"/>
        <end position="124"/>
    </location>
</feature>
<dbReference type="InterPro" id="IPR036915">
    <property type="entry name" value="Cyclin-like_sf"/>
</dbReference>
<dbReference type="GO" id="GO:0051301">
    <property type="term" value="P:cell division"/>
    <property type="evidence" value="ECO:0007669"/>
    <property type="project" value="UniProtKB-KW"/>
</dbReference>
<evidence type="ECO:0000256" key="7">
    <source>
        <dbReference type="ARBA" id="ARBA00073269"/>
    </source>
</evidence>
<dbReference type="CDD" id="cd20594">
    <property type="entry name" value="CYCLIN_AcCycL_rpt2"/>
    <property type="match status" value="1"/>
</dbReference>
<evidence type="ECO:0000313" key="11">
    <source>
        <dbReference type="EMBL" id="KAE7998242.1"/>
    </source>
</evidence>
<keyword evidence="5" id="KW-0131">Cell cycle</keyword>
<evidence type="ECO:0000256" key="6">
    <source>
        <dbReference type="ARBA" id="ARBA00032263"/>
    </source>
</evidence>
<dbReference type="GO" id="GO:0016538">
    <property type="term" value="F:cyclin-dependent protein serine/threonine kinase regulator activity"/>
    <property type="evidence" value="ECO:0007669"/>
    <property type="project" value="InterPro"/>
</dbReference>
<organism evidence="11 12">
    <name type="scientific">Carpinus fangiana</name>
    <dbReference type="NCBI Taxonomy" id="176857"/>
    <lineage>
        <taxon>Eukaryota</taxon>
        <taxon>Viridiplantae</taxon>
        <taxon>Streptophyta</taxon>
        <taxon>Embryophyta</taxon>
        <taxon>Tracheophyta</taxon>
        <taxon>Spermatophyta</taxon>
        <taxon>Magnoliopsida</taxon>
        <taxon>eudicotyledons</taxon>
        <taxon>Gunneridae</taxon>
        <taxon>Pentapetalae</taxon>
        <taxon>rosids</taxon>
        <taxon>fabids</taxon>
        <taxon>Fagales</taxon>
        <taxon>Betulaceae</taxon>
        <taxon>Carpinus</taxon>
    </lineage>
</organism>
<evidence type="ECO:0000259" key="10">
    <source>
        <dbReference type="SMART" id="SM00385"/>
    </source>
</evidence>
<evidence type="ECO:0000256" key="5">
    <source>
        <dbReference type="ARBA" id="ARBA00023306"/>
    </source>
</evidence>
<reference evidence="11 12" key="1">
    <citation type="submission" date="2019-06" db="EMBL/GenBank/DDBJ databases">
        <title>A chromosomal-level reference genome of Carpinus fangiana (Coryloideae, Betulaceae).</title>
        <authorList>
            <person name="Yang X."/>
            <person name="Wang Z."/>
            <person name="Zhang L."/>
            <person name="Hao G."/>
            <person name="Liu J."/>
            <person name="Yang Y."/>
        </authorList>
    </citation>
    <scope>NUCLEOTIDE SEQUENCE [LARGE SCALE GENOMIC DNA]</scope>
    <source>
        <strain evidence="11">Cfa_2016G</strain>
        <tissue evidence="11">Leaf</tissue>
    </source>
</reference>
<dbReference type="SMART" id="SM00385">
    <property type="entry name" value="CYCLIN"/>
    <property type="match status" value="2"/>
</dbReference>
<evidence type="ECO:0000313" key="12">
    <source>
        <dbReference type="Proteomes" id="UP000327013"/>
    </source>
</evidence>
<dbReference type="FunFam" id="1.10.472.10:FF:000031">
    <property type="entry name" value="cyclin-L1-1-like isoform X1"/>
    <property type="match status" value="1"/>
</dbReference>
<accession>A0A5N6QFZ6</accession>